<dbReference type="AlphaFoldDB" id="A0A382WB15"/>
<feature type="region of interest" description="Disordered" evidence="1">
    <location>
        <begin position="1"/>
        <end position="34"/>
    </location>
</feature>
<accession>A0A382WB15</accession>
<feature type="non-terminal residue" evidence="2">
    <location>
        <position position="1"/>
    </location>
</feature>
<name>A0A382WB15_9ZZZZ</name>
<feature type="non-terminal residue" evidence="2">
    <location>
        <position position="34"/>
    </location>
</feature>
<proteinExistence type="predicted"/>
<organism evidence="2">
    <name type="scientific">marine metagenome</name>
    <dbReference type="NCBI Taxonomy" id="408172"/>
    <lineage>
        <taxon>unclassified sequences</taxon>
        <taxon>metagenomes</taxon>
        <taxon>ecological metagenomes</taxon>
    </lineage>
</organism>
<reference evidence="2" key="1">
    <citation type="submission" date="2018-05" db="EMBL/GenBank/DDBJ databases">
        <authorList>
            <person name="Lanie J.A."/>
            <person name="Ng W.-L."/>
            <person name="Kazmierczak K.M."/>
            <person name="Andrzejewski T.M."/>
            <person name="Davidsen T.M."/>
            <person name="Wayne K.J."/>
            <person name="Tettelin H."/>
            <person name="Glass J.I."/>
            <person name="Rusch D."/>
            <person name="Podicherti R."/>
            <person name="Tsui H.-C.T."/>
            <person name="Winkler M.E."/>
        </authorList>
    </citation>
    <scope>NUCLEOTIDE SEQUENCE</scope>
</reference>
<evidence type="ECO:0000256" key="1">
    <source>
        <dbReference type="SAM" id="MobiDB-lite"/>
    </source>
</evidence>
<gene>
    <name evidence="2" type="ORF">METZ01_LOCUS408847</name>
</gene>
<feature type="compositionally biased region" description="Basic residues" evidence="1">
    <location>
        <begin position="25"/>
        <end position="34"/>
    </location>
</feature>
<protein>
    <submittedName>
        <fullName evidence="2">Uncharacterized protein</fullName>
    </submittedName>
</protein>
<dbReference type="EMBL" id="UINC01158442">
    <property type="protein sequence ID" value="SVD55993.1"/>
    <property type="molecule type" value="Genomic_DNA"/>
</dbReference>
<evidence type="ECO:0000313" key="2">
    <source>
        <dbReference type="EMBL" id="SVD55993.1"/>
    </source>
</evidence>
<sequence length="34" mass="3801">QWNRVARTGPHLRPAGANPRERGGIRKSRGPRPV</sequence>